<evidence type="ECO:0000313" key="1">
    <source>
        <dbReference type="EMBL" id="EEY34542.1"/>
    </source>
</evidence>
<protein>
    <submittedName>
        <fullName evidence="1">Uncharacterized protein</fullName>
    </submittedName>
</protein>
<dbReference type="Proteomes" id="UP000004226">
    <property type="component" value="Unassembled WGS sequence"/>
</dbReference>
<evidence type="ECO:0000313" key="2">
    <source>
        <dbReference type="Proteomes" id="UP000004226"/>
    </source>
</evidence>
<dbReference type="RefSeq" id="WP_006807844.1">
    <property type="nucleotide sequence ID" value="NZ_ADAD01000153.1"/>
</dbReference>
<gene>
    <name evidence="1" type="ORF">HMPREF0554_0257</name>
</gene>
<comment type="caution">
    <text evidence="1">The sequence shown here is derived from an EMBL/GenBank/DDBJ whole genome shotgun (WGS) entry which is preliminary data.</text>
</comment>
<proteinExistence type="predicted"/>
<accession>D0GMY2</accession>
<organism evidence="1 2">
    <name type="scientific">Pseudoleptotrichia goodfellowii F0264</name>
    <dbReference type="NCBI Taxonomy" id="596323"/>
    <lineage>
        <taxon>Bacteria</taxon>
        <taxon>Fusobacteriati</taxon>
        <taxon>Fusobacteriota</taxon>
        <taxon>Fusobacteriia</taxon>
        <taxon>Fusobacteriales</taxon>
        <taxon>Leptotrichiaceae</taxon>
        <taxon>Pseudoleptotrichia</taxon>
    </lineage>
</organism>
<reference evidence="1 2" key="1">
    <citation type="submission" date="2009-10" db="EMBL/GenBank/DDBJ databases">
        <authorList>
            <person name="Harkins D.M."/>
            <person name="Madupu R."/>
            <person name="Durkin A.S."/>
            <person name="Torralba M."/>
            <person name="Methe B."/>
            <person name="Sutton G.G."/>
            <person name="Strausberg R.L."/>
            <person name="Nelson K.E."/>
        </authorList>
    </citation>
    <scope>NUCLEOTIDE SEQUENCE [LARGE SCALE GENOMIC DNA]</scope>
    <source>
        <strain evidence="1 2">F0264</strain>
    </source>
</reference>
<name>D0GMY2_9FUSO</name>
<dbReference type="AlphaFoldDB" id="D0GMY2"/>
<sequence>MGTGKDIDKMTFEEIKAYVKELENYKRTVESFGTEKVKEYKDLLIKSRIEKDPFRPLKKYF</sequence>
<dbReference type="EMBL" id="ADAD01000153">
    <property type="protein sequence ID" value="EEY34542.1"/>
    <property type="molecule type" value="Genomic_DNA"/>
</dbReference>
<keyword evidence="2" id="KW-1185">Reference proteome</keyword>